<dbReference type="GO" id="GO:0015627">
    <property type="term" value="C:type II protein secretion system complex"/>
    <property type="evidence" value="ECO:0007669"/>
    <property type="project" value="InterPro"/>
</dbReference>
<dbReference type="KEGG" id="gsn:YC6258_05390"/>
<comment type="similarity">
    <text evidence="9">Belongs to the GSP H family.</text>
</comment>
<keyword evidence="7 11" id="KW-1133">Transmembrane helix</keyword>
<keyword evidence="3" id="KW-1003">Cell membrane</keyword>
<evidence type="ECO:0000256" key="11">
    <source>
        <dbReference type="SAM" id="Phobius"/>
    </source>
</evidence>
<gene>
    <name evidence="13" type="ORF">YC6258_05390</name>
</gene>
<comment type="subcellular location">
    <subcellularLocation>
        <location evidence="1">Cell inner membrane</location>
        <topology evidence="1">Single-pass membrane protein</topology>
    </subcellularLocation>
</comment>
<dbReference type="GO" id="GO:0015628">
    <property type="term" value="P:protein secretion by the type II secretion system"/>
    <property type="evidence" value="ECO:0007669"/>
    <property type="project" value="InterPro"/>
</dbReference>
<dbReference type="Pfam" id="PF12019">
    <property type="entry name" value="GspH"/>
    <property type="match status" value="1"/>
</dbReference>
<keyword evidence="6 11" id="KW-0812">Transmembrane</keyword>
<dbReference type="InterPro" id="IPR045584">
    <property type="entry name" value="Pilin-like"/>
</dbReference>
<dbReference type="Proteomes" id="UP000032266">
    <property type="component" value="Chromosome"/>
</dbReference>
<protein>
    <recommendedName>
        <fullName evidence="2">Type II secretion system protein H</fullName>
    </recommendedName>
    <alternativeName>
        <fullName evidence="10">General secretion pathway protein H</fullName>
    </alternativeName>
</protein>
<dbReference type="NCBIfam" id="TIGR02532">
    <property type="entry name" value="IV_pilin_GFxxxE"/>
    <property type="match status" value="1"/>
</dbReference>
<evidence type="ECO:0000256" key="2">
    <source>
        <dbReference type="ARBA" id="ARBA00021549"/>
    </source>
</evidence>
<feature type="domain" description="General secretion pathway GspH" evidence="12">
    <location>
        <begin position="45"/>
        <end position="159"/>
    </location>
</feature>
<sequence length="184" mass="20607">MKGKGFSVIELMLVIAVSGILIAVAIPTFSTLLETNKVKSALFILQNQIQTARESAVFNNTTVTMCPLFQGRCTDLWSKGYSIFYDQNANRVFDPEDTMISQYDPLPEVTLLWNPVKNSNALQYDPTGTTHKANQNGTFSICSTRAFVPAYGVIINRQGRMWTGVDKDRDQYLDGQSSSRFIRC</sequence>
<evidence type="ECO:0000256" key="5">
    <source>
        <dbReference type="ARBA" id="ARBA00022519"/>
    </source>
</evidence>
<evidence type="ECO:0000256" key="10">
    <source>
        <dbReference type="ARBA" id="ARBA00030775"/>
    </source>
</evidence>
<evidence type="ECO:0000256" key="3">
    <source>
        <dbReference type="ARBA" id="ARBA00022475"/>
    </source>
</evidence>
<dbReference type="EMBL" id="CP007142">
    <property type="protein sequence ID" value="AJQ97420.1"/>
    <property type="molecule type" value="Genomic_DNA"/>
</dbReference>
<dbReference type="RefSeq" id="WP_044619165.1">
    <property type="nucleotide sequence ID" value="NZ_CP007142.1"/>
</dbReference>
<feature type="transmembrane region" description="Helical" evidence="11">
    <location>
        <begin position="12"/>
        <end position="33"/>
    </location>
</feature>
<accession>A0A0C5VDL3</accession>
<keyword evidence="5" id="KW-0997">Cell inner membrane</keyword>
<evidence type="ECO:0000259" key="12">
    <source>
        <dbReference type="Pfam" id="PF12019"/>
    </source>
</evidence>
<evidence type="ECO:0000256" key="4">
    <source>
        <dbReference type="ARBA" id="ARBA00022481"/>
    </source>
</evidence>
<evidence type="ECO:0000313" key="14">
    <source>
        <dbReference type="Proteomes" id="UP000032266"/>
    </source>
</evidence>
<dbReference type="InterPro" id="IPR012902">
    <property type="entry name" value="N_methyl_site"/>
</dbReference>
<proteinExistence type="inferred from homology"/>
<reference evidence="13 14" key="1">
    <citation type="submission" date="2014-01" db="EMBL/GenBank/DDBJ databases">
        <title>Full genme sequencing of cellulolytic bacterium Gynuella sunshinyii YC6258T gen. nov., sp. nov.</title>
        <authorList>
            <person name="Khan H."/>
            <person name="Chung E.J."/>
            <person name="Chung Y.R."/>
        </authorList>
    </citation>
    <scope>NUCLEOTIDE SEQUENCE [LARGE SCALE GENOMIC DNA]</scope>
    <source>
        <strain evidence="13 14">YC6258</strain>
    </source>
</reference>
<evidence type="ECO:0000256" key="1">
    <source>
        <dbReference type="ARBA" id="ARBA00004377"/>
    </source>
</evidence>
<keyword evidence="14" id="KW-1185">Reference proteome</keyword>
<keyword evidence="4" id="KW-0488">Methylation</keyword>
<dbReference type="SUPFAM" id="SSF54523">
    <property type="entry name" value="Pili subunits"/>
    <property type="match status" value="1"/>
</dbReference>
<evidence type="ECO:0000256" key="8">
    <source>
        <dbReference type="ARBA" id="ARBA00023136"/>
    </source>
</evidence>
<evidence type="ECO:0000256" key="7">
    <source>
        <dbReference type="ARBA" id="ARBA00022989"/>
    </source>
</evidence>
<dbReference type="GO" id="GO:0005886">
    <property type="term" value="C:plasma membrane"/>
    <property type="evidence" value="ECO:0007669"/>
    <property type="project" value="UniProtKB-SubCell"/>
</dbReference>
<dbReference type="AlphaFoldDB" id="A0A0C5VDL3"/>
<dbReference type="Gene3D" id="3.55.40.10">
    <property type="entry name" value="minor pseudopilin epsh domain"/>
    <property type="match status" value="1"/>
</dbReference>
<name>A0A0C5VDL3_9GAMM</name>
<evidence type="ECO:0000256" key="9">
    <source>
        <dbReference type="ARBA" id="ARBA00025772"/>
    </source>
</evidence>
<dbReference type="InterPro" id="IPR022346">
    <property type="entry name" value="T2SS_GspH"/>
</dbReference>
<dbReference type="HOGENOM" id="CLU_084761_4_2_6"/>
<dbReference type="OrthoDB" id="2313614at2"/>
<organism evidence="13 14">
    <name type="scientific">Gynuella sunshinyii YC6258</name>
    <dbReference type="NCBI Taxonomy" id="1445510"/>
    <lineage>
        <taxon>Bacteria</taxon>
        <taxon>Pseudomonadati</taxon>
        <taxon>Pseudomonadota</taxon>
        <taxon>Gammaproteobacteria</taxon>
        <taxon>Oceanospirillales</taxon>
        <taxon>Saccharospirillaceae</taxon>
        <taxon>Gynuella</taxon>
    </lineage>
</organism>
<keyword evidence="8 11" id="KW-0472">Membrane</keyword>
<dbReference type="STRING" id="1445510.YC6258_05390"/>
<evidence type="ECO:0000256" key="6">
    <source>
        <dbReference type="ARBA" id="ARBA00022692"/>
    </source>
</evidence>
<evidence type="ECO:0000313" key="13">
    <source>
        <dbReference type="EMBL" id="AJQ97420.1"/>
    </source>
</evidence>